<dbReference type="PANTHER" id="PTHR43280:SF2">
    <property type="entry name" value="HTH-TYPE TRANSCRIPTIONAL REGULATOR EXSA"/>
    <property type="match status" value="1"/>
</dbReference>
<dbReference type="PRINTS" id="PR00032">
    <property type="entry name" value="HTHARAC"/>
</dbReference>
<dbReference type="SUPFAM" id="SSF46689">
    <property type="entry name" value="Homeodomain-like"/>
    <property type="match status" value="2"/>
</dbReference>
<dbReference type="InterPro" id="IPR037923">
    <property type="entry name" value="HTH-like"/>
</dbReference>
<keyword evidence="3" id="KW-0804">Transcription</keyword>
<dbReference type="InterPro" id="IPR018060">
    <property type="entry name" value="HTH_AraC"/>
</dbReference>
<dbReference type="Pfam" id="PF02311">
    <property type="entry name" value="AraC_binding"/>
    <property type="match status" value="1"/>
</dbReference>
<dbReference type="PROSITE" id="PS00041">
    <property type="entry name" value="HTH_ARAC_FAMILY_1"/>
    <property type="match status" value="1"/>
</dbReference>
<dbReference type="PANTHER" id="PTHR43280">
    <property type="entry name" value="ARAC-FAMILY TRANSCRIPTIONAL REGULATOR"/>
    <property type="match status" value="1"/>
</dbReference>
<dbReference type="SUPFAM" id="SSF51215">
    <property type="entry name" value="Regulatory protein AraC"/>
    <property type="match status" value="1"/>
</dbReference>
<evidence type="ECO:0000313" key="6">
    <source>
        <dbReference type="Proteomes" id="UP001305815"/>
    </source>
</evidence>
<keyword evidence="2" id="KW-0238">DNA-binding</keyword>
<evidence type="ECO:0000256" key="3">
    <source>
        <dbReference type="ARBA" id="ARBA00023163"/>
    </source>
</evidence>
<reference evidence="6" key="1">
    <citation type="journal article" date="2023" name="Int. J. Syst. Evol. Microbiol.">
        <title>Claveliimonas bilis gen. nov., sp. nov., deoxycholic acid-producing bacteria isolated from human faeces, and reclassification of Sellimonas monacensis Zenner et al. 2021 as Claveliimonas monacensis comb. nov.</title>
        <authorList>
            <person name="Hisatomi A."/>
            <person name="Kastawa N.W.E.P.G."/>
            <person name="Song I."/>
            <person name="Ohkuma M."/>
            <person name="Fukiya S."/>
            <person name="Sakamoto M."/>
        </authorList>
    </citation>
    <scope>NUCLEOTIDE SEQUENCE [LARGE SCALE GENOMIC DNA]</scope>
    <source>
        <strain evidence="6">12BBH14</strain>
    </source>
</reference>
<dbReference type="SMART" id="SM00342">
    <property type="entry name" value="HTH_ARAC"/>
    <property type="match status" value="1"/>
</dbReference>
<dbReference type="EMBL" id="AP027742">
    <property type="protein sequence ID" value="BDZ76753.1"/>
    <property type="molecule type" value="Genomic_DNA"/>
</dbReference>
<evidence type="ECO:0000256" key="1">
    <source>
        <dbReference type="ARBA" id="ARBA00023015"/>
    </source>
</evidence>
<evidence type="ECO:0000256" key="2">
    <source>
        <dbReference type="ARBA" id="ARBA00023125"/>
    </source>
</evidence>
<dbReference type="InterPro" id="IPR018062">
    <property type="entry name" value="HTH_AraC-typ_CS"/>
</dbReference>
<gene>
    <name evidence="5" type="ORF">Lac1_09360</name>
</gene>
<keyword evidence="6" id="KW-1185">Reference proteome</keyword>
<dbReference type="InterPro" id="IPR020449">
    <property type="entry name" value="Tscrpt_reg_AraC-type_HTH"/>
</dbReference>
<sequence length="289" mass="33358">MEDSYVLQMKNRKFSDFYLCFCGYAKCSPLHSFGPAVRPNYILHYIVDGKGKFLVNGEEYNLQKGQGFLIEPEVQTFYQADEEVPWTYLWIGFGGKKAEDYLRDLGLNKKQLIFQCGCGEELKQIVYSMLKHRKYTAANEYFLEGLLYTFFGTLKENMEIAGNAGEKDGNLYVRKAVEFIQNNYADPVRVKDIADYVGVNRSYLYTLFQDNLQLSPKEYLTNFRLTRAAELLQLTDLSVETVAMSCGYQDALGFSKIFKAKMGITPSAYRKENAAWQETKRKEEIDLTF</sequence>
<evidence type="ECO:0000259" key="4">
    <source>
        <dbReference type="PROSITE" id="PS01124"/>
    </source>
</evidence>
<dbReference type="InterPro" id="IPR009057">
    <property type="entry name" value="Homeodomain-like_sf"/>
</dbReference>
<dbReference type="Gene3D" id="1.10.10.60">
    <property type="entry name" value="Homeodomain-like"/>
    <property type="match status" value="2"/>
</dbReference>
<dbReference type="Gene3D" id="2.60.120.280">
    <property type="entry name" value="Regulatory protein AraC"/>
    <property type="match status" value="1"/>
</dbReference>
<accession>A0ABM8I1J1</accession>
<keyword evidence="1" id="KW-0805">Transcription regulation</keyword>
<dbReference type="PROSITE" id="PS01124">
    <property type="entry name" value="HTH_ARAC_FAMILY_2"/>
    <property type="match status" value="1"/>
</dbReference>
<organism evidence="5 6">
    <name type="scientific">Claveliimonas bilis</name>
    <dbReference type="NCBI Taxonomy" id="3028070"/>
    <lineage>
        <taxon>Bacteria</taxon>
        <taxon>Bacillati</taxon>
        <taxon>Bacillota</taxon>
        <taxon>Clostridia</taxon>
        <taxon>Lachnospirales</taxon>
        <taxon>Lachnospiraceae</taxon>
        <taxon>Claveliimonas</taxon>
    </lineage>
</organism>
<dbReference type="Pfam" id="PF12833">
    <property type="entry name" value="HTH_18"/>
    <property type="match status" value="1"/>
</dbReference>
<proteinExistence type="predicted"/>
<dbReference type="Proteomes" id="UP001305815">
    <property type="component" value="Chromosome"/>
</dbReference>
<evidence type="ECO:0000313" key="5">
    <source>
        <dbReference type="EMBL" id="BDZ76753.1"/>
    </source>
</evidence>
<feature type="domain" description="HTH araC/xylS-type" evidence="4">
    <location>
        <begin position="174"/>
        <end position="272"/>
    </location>
</feature>
<dbReference type="RefSeq" id="WP_316266325.1">
    <property type="nucleotide sequence ID" value="NZ_AP027742.1"/>
</dbReference>
<protein>
    <submittedName>
        <fullName evidence="5">AraC family transcriptional regulator</fullName>
    </submittedName>
</protein>
<dbReference type="CDD" id="cd06986">
    <property type="entry name" value="cupin_MmsR-like_N"/>
    <property type="match status" value="1"/>
</dbReference>
<dbReference type="InterPro" id="IPR003313">
    <property type="entry name" value="AraC-bd"/>
</dbReference>
<name>A0ABM8I1J1_9FIRM</name>